<dbReference type="SMART" id="SM00642">
    <property type="entry name" value="Aamy"/>
    <property type="match status" value="1"/>
</dbReference>
<dbReference type="GO" id="GO:0005992">
    <property type="term" value="P:trehalose biosynthetic process"/>
    <property type="evidence" value="ECO:0007669"/>
    <property type="project" value="UniProtKB-UniRule"/>
</dbReference>
<evidence type="ECO:0000256" key="15">
    <source>
        <dbReference type="PIRSR" id="PIRSR006337-1"/>
    </source>
</evidence>
<dbReference type="UniPathway" id="UPA00299"/>
<dbReference type="InterPro" id="IPR004193">
    <property type="entry name" value="Glyco_hydro_13_N"/>
</dbReference>
<evidence type="ECO:0000256" key="7">
    <source>
        <dbReference type="ARBA" id="ARBA00022801"/>
    </source>
</evidence>
<evidence type="ECO:0000256" key="2">
    <source>
        <dbReference type="ARBA" id="ARBA00005199"/>
    </source>
</evidence>
<evidence type="ECO:0000256" key="4">
    <source>
        <dbReference type="ARBA" id="ARBA00012268"/>
    </source>
</evidence>
<dbReference type="Gene3D" id="2.60.40.10">
    <property type="entry name" value="Immunoglobulins"/>
    <property type="match status" value="1"/>
</dbReference>
<keyword evidence="20" id="KW-1185">Reference proteome</keyword>
<feature type="active site" description="Nucleophile" evidence="15">
    <location>
        <position position="266"/>
    </location>
</feature>
<dbReference type="NCBIfam" id="TIGR02402">
    <property type="entry name" value="trehalose_TreZ"/>
    <property type="match status" value="1"/>
</dbReference>
<feature type="active site" description="Proton donor" evidence="15">
    <location>
        <position position="301"/>
    </location>
</feature>
<evidence type="ECO:0000256" key="11">
    <source>
        <dbReference type="ARBA" id="ARBA00033284"/>
    </source>
</evidence>
<dbReference type="SUPFAM" id="SSF51445">
    <property type="entry name" value="(Trans)glycosidases"/>
    <property type="match status" value="1"/>
</dbReference>
<dbReference type="InterPro" id="IPR014756">
    <property type="entry name" value="Ig_E-set"/>
</dbReference>
<feature type="binding site" evidence="16">
    <location>
        <begin position="396"/>
        <end position="401"/>
    </location>
    <ligand>
        <name>substrate</name>
    </ligand>
</feature>
<dbReference type="PIRSF" id="PIRSF006337">
    <property type="entry name" value="Trehalose_TreZ"/>
    <property type="match status" value="1"/>
</dbReference>
<feature type="site" description="Transition state stabilizer" evidence="17">
    <location>
        <position position="397"/>
    </location>
</feature>
<feature type="binding site" evidence="16">
    <location>
        <begin position="325"/>
        <end position="329"/>
    </location>
    <ligand>
        <name>substrate</name>
    </ligand>
</feature>
<dbReference type="RefSeq" id="WP_114467123.1">
    <property type="nucleotide sequence ID" value="NZ_QPJK01000002.1"/>
</dbReference>
<dbReference type="InterPro" id="IPR013783">
    <property type="entry name" value="Ig-like_fold"/>
</dbReference>
<keyword evidence="7 14" id="KW-0378">Hydrolase</keyword>
<evidence type="ECO:0000256" key="3">
    <source>
        <dbReference type="ARBA" id="ARBA00008061"/>
    </source>
</evidence>
<dbReference type="InterPro" id="IPR012768">
    <property type="entry name" value="Trehalose_TreZ"/>
</dbReference>
<dbReference type="Pfam" id="PF00128">
    <property type="entry name" value="Alpha-amylase"/>
    <property type="match status" value="1"/>
</dbReference>
<dbReference type="GO" id="GO:0005737">
    <property type="term" value="C:cytoplasm"/>
    <property type="evidence" value="ECO:0007669"/>
    <property type="project" value="UniProtKB-SubCell"/>
</dbReference>
<keyword evidence="6" id="KW-0963">Cytoplasm</keyword>
<feature type="domain" description="Glycosyl hydrolase family 13 catalytic" evidence="18">
    <location>
        <begin position="100"/>
        <end position="460"/>
    </location>
</feature>
<evidence type="ECO:0000313" key="20">
    <source>
        <dbReference type="Proteomes" id="UP000252884"/>
    </source>
</evidence>
<evidence type="ECO:0000256" key="6">
    <source>
        <dbReference type="ARBA" id="ARBA00022490"/>
    </source>
</evidence>
<evidence type="ECO:0000259" key="18">
    <source>
        <dbReference type="SMART" id="SM00642"/>
    </source>
</evidence>
<evidence type="ECO:0000256" key="12">
    <source>
        <dbReference type="ARBA" id="ARBA00034013"/>
    </source>
</evidence>
<dbReference type="InterPro" id="IPR006047">
    <property type="entry name" value="GH13_cat_dom"/>
</dbReference>
<evidence type="ECO:0000313" key="19">
    <source>
        <dbReference type="EMBL" id="RCW73976.1"/>
    </source>
</evidence>
<comment type="pathway">
    <text evidence="2 14">Glycan biosynthesis; trehalose biosynthesis.</text>
</comment>
<evidence type="ECO:0000256" key="13">
    <source>
        <dbReference type="NCBIfam" id="TIGR02402"/>
    </source>
</evidence>
<evidence type="ECO:0000256" key="10">
    <source>
        <dbReference type="ARBA" id="ARBA00032057"/>
    </source>
</evidence>
<evidence type="ECO:0000256" key="16">
    <source>
        <dbReference type="PIRSR" id="PIRSR006337-2"/>
    </source>
</evidence>
<dbReference type="CDD" id="cd11325">
    <property type="entry name" value="AmyAc_GTHase"/>
    <property type="match status" value="1"/>
</dbReference>
<comment type="subcellular location">
    <subcellularLocation>
        <location evidence="1 15">Cytoplasm</location>
    </subcellularLocation>
</comment>
<keyword evidence="9 14" id="KW-0326">Glycosidase</keyword>
<dbReference type="InterPro" id="IPR017853">
    <property type="entry name" value="GH"/>
</dbReference>
<dbReference type="SUPFAM" id="SSF81296">
    <property type="entry name" value="E set domains"/>
    <property type="match status" value="1"/>
</dbReference>
<dbReference type="OrthoDB" id="9800174at2"/>
<dbReference type="InterPro" id="IPR044901">
    <property type="entry name" value="Trehalose_TreZ_E-set_sf"/>
</dbReference>
<gene>
    <name evidence="19" type="ORF">DES41_102293</name>
</gene>
<protein>
    <recommendedName>
        <fullName evidence="5 13">Malto-oligosyltrehalose trehalohydrolase</fullName>
        <shortName evidence="14">MTHase</shortName>
        <ecNumber evidence="4 13">3.2.1.141</ecNumber>
    </recommendedName>
    <alternativeName>
        <fullName evidence="11 14">4-alpha-D-((1-&gt;4)-alpha-D-glucano)trehalose trehalohydrolase</fullName>
    </alternativeName>
    <alternativeName>
        <fullName evidence="10 14">Maltooligosyl trehalose trehalohydrolase</fullName>
    </alternativeName>
</protein>
<organism evidence="19 20">
    <name type="scientific">Pseudorhodoferax soli</name>
    <dbReference type="NCBI Taxonomy" id="545864"/>
    <lineage>
        <taxon>Bacteria</taxon>
        <taxon>Pseudomonadati</taxon>
        <taxon>Pseudomonadota</taxon>
        <taxon>Betaproteobacteria</taxon>
        <taxon>Burkholderiales</taxon>
        <taxon>Comamonadaceae</taxon>
    </lineage>
</organism>
<name>A0A368Y3P1_9BURK</name>
<accession>A0A368Y3P1</accession>
<evidence type="ECO:0000256" key="8">
    <source>
        <dbReference type="ARBA" id="ARBA00023277"/>
    </source>
</evidence>
<dbReference type="Gene3D" id="1.10.10.760">
    <property type="entry name" value="E-set domains of sugar-utilizing enzymes"/>
    <property type="match status" value="1"/>
</dbReference>
<dbReference type="Proteomes" id="UP000252884">
    <property type="component" value="Unassembled WGS sequence"/>
</dbReference>
<dbReference type="EC" id="3.2.1.141" evidence="4 13"/>
<proteinExistence type="inferred from homology"/>
<dbReference type="AlphaFoldDB" id="A0A368Y3P1"/>
<evidence type="ECO:0000256" key="1">
    <source>
        <dbReference type="ARBA" id="ARBA00004496"/>
    </source>
</evidence>
<dbReference type="Pfam" id="PF02922">
    <property type="entry name" value="CBM_48"/>
    <property type="match status" value="1"/>
</dbReference>
<evidence type="ECO:0000256" key="14">
    <source>
        <dbReference type="PIRNR" id="PIRNR006337"/>
    </source>
</evidence>
<comment type="catalytic activity">
    <reaction evidence="12 14">
        <text>hydrolysis of (1-&gt;4)-alpha-D-glucosidic linkage in 4-alpha-D-[(1-&gt;4)-alpha-D-glucanosyl]n trehalose to yield trehalose and (1-&gt;4)-alpha-D-glucan.</text>
        <dbReference type="EC" id="3.2.1.141"/>
    </reaction>
</comment>
<keyword evidence="8" id="KW-0119">Carbohydrate metabolism</keyword>
<sequence>MRSTHSMPFGASVRAGGGVDFRLWAPATDSAALVLGTAEPLRTVDATRGDDGWWHCTVADAGAGTLYRWRIDGGQLVPDPASRSNPQGVHGPSCVVDATRFAWDDDWRGRPWNEVVLYELHVGTFTHEGTFASAATRLADLAALGITAVELMPVAAFGGQFGWGYDGVLPFAPHSAYGSPDDLRAFVQHAHRLGLMVFMDVVYNHFGPDGNFLAAYAPGFFSQTHQSPWGAAINFDGADSRWVREFFVHNALYWVEEFHIDGLRLDAVHAIVDSSQPDIVQDIATAVRAAAAGRHVHLTLENERNAHSRLAPRPEPGHYDAQWNDDFHHVLHVALTGECSGYYRDYAEEPLDLLARSLTHGMVFEGSARKPAGGREACVPAPPQPLGAMVNFAHNHDQVGNRAFGERLSQLVPAEAAPLATLLALLTPATPMLFFGEEFGAASPFLYFADWQGELRDAVRAGRQREFGHAVDEGSGQVLPDACSVATFAMSRLDWLARDSPQGRRQWDLVRRALVARRRWVSPRQHKLLTGQHTARRVGSTGLAVQWRYADGLVLELDVNLGDAPLQVEALAAGPVETTPVFAQRWPADAPQGTWPAWAARWQIGPEITL</sequence>
<reference evidence="19 20" key="1">
    <citation type="submission" date="2018-07" db="EMBL/GenBank/DDBJ databases">
        <title>Genomic Encyclopedia of Type Strains, Phase IV (KMG-IV): sequencing the most valuable type-strain genomes for metagenomic binning, comparative biology and taxonomic classification.</title>
        <authorList>
            <person name="Goeker M."/>
        </authorList>
    </citation>
    <scope>NUCLEOTIDE SEQUENCE [LARGE SCALE GENOMIC DNA]</scope>
    <source>
        <strain evidence="19 20">DSM 21634</strain>
    </source>
</reference>
<feature type="binding site" evidence="16">
    <location>
        <begin position="264"/>
        <end position="269"/>
    </location>
    <ligand>
        <name>substrate</name>
    </ligand>
</feature>
<comment type="similarity">
    <text evidence="3 14">Belongs to the glycosyl hydrolase 13 family.</text>
</comment>
<dbReference type="Gene3D" id="3.20.20.80">
    <property type="entry name" value="Glycosidases"/>
    <property type="match status" value="1"/>
</dbReference>
<dbReference type="CDD" id="cd02853">
    <property type="entry name" value="E_set_MTHase_like_N"/>
    <property type="match status" value="1"/>
</dbReference>
<evidence type="ECO:0000256" key="17">
    <source>
        <dbReference type="PIRSR" id="PIRSR006337-3"/>
    </source>
</evidence>
<dbReference type="GO" id="GO:0033942">
    <property type="term" value="F:4-alpha-D-(1-&gt;4)-alpha-D-glucanotrehalose trehalohydrolase activity"/>
    <property type="evidence" value="ECO:0007669"/>
    <property type="project" value="UniProtKB-EC"/>
</dbReference>
<comment type="caution">
    <text evidence="19">The sequence shown here is derived from an EMBL/GenBank/DDBJ whole genome shotgun (WGS) entry which is preliminary data.</text>
</comment>
<evidence type="ECO:0000256" key="9">
    <source>
        <dbReference type="ARBA" id="ARBA00023295"/>
    </source>
</evidence>
<dbReference type="EMBL" id="QPJK01000002">
    <property type="protein sequence ID" value="RCW73976.1"/>
    <property type="molecule type" value="Genomic_DNA"/>
</dbReference>
<dbReference type="PANTHER" id="PTHR43002">
    <property type="entry name" value="GLYCOGEN DEBRANCHING ENZYME"/>
    <property type="match status" value="1"/>
</dbReference>
<evidence type="ECO:0000256" key="5">
    <source>
        <dbReference type="ARBA" id="ARBA00015938"/>
    </source>
</evidence>